<accession>A0AAW1NZM7</accession>
<protein>
    <submittedName>
        <fullName evidence="2">Uncharacterized protein</fullName>
    </submittedName>
</protein>
<organism evidence="2 3">
    <name type="scientific">Symbiochloris irregularis</name>
    <dbReference type="NCBI Taxonomy" id="706552"/>
    <lineage>
        <taxon>Eukaryota</taxon>
        <taxon>Viridiplantae</taxon>
        <taxon>Chlorophyta</taxon>
        <taxon>core chlorophytes</taxon>
        <taxon>Trebouxiophyceae</taxon>
        <taxon>Trebouxiales</taxon>
        <taxon>Trebouxiaceae</taxon>
        <taxon>Symbiochloris</taxon>
    </lineage>
</organism>
<dbReference type="EMBL" id="JALJOQ010000071">
    <property type="protein sequence ID" value="KAK9802547.1"/>
    <property type="molecule type" value="Genomic_DNA"/>
</dbReference>
<feature type="compositionally biased region" description="Pro residues" evidence="1">
    <location>
        <begin position="1"/>
        <end position="37"/>
    </location>
</feature>
<dbReference type="Proteomes" id="UP001465755">
    <property type="component" value="Unassembled WGS sequence"/>
</dbReference>
<evidence type="ECO:0000256" key="1">
    <source>
        <dbReference type="SAM" id="MobiDB-lite"/>
    </source>
</evidence>
<keyword evidence="3" id="KW-1185">Reference proteome</keyword>
<feature type="region of interest" description="Disordered" evidence="1">
    <location>
        <begin position="1"/>
        <end position="84"/>
    </location>
</feature>
<evidence type="ECO:0000313" key="3">
    <source>
        <dbReference type="Proteomes" id="UP001465755"/>
    </source>
</evidence>
<sequence>MPPRPRSTRPPLPPPSPPPRPPVAKPPIPPPSPPTHCFPPLCNSLPRRPNPILSDHSNPSLSHFPPNLSLPRSLSPFQLPDATS</sequence>
<feature type="compositionally biased region" description="Low complexity" evidence="1">
    <location>
        <begin position="65"/>
        <end position="76"/>
    </location>
</feature>
<comment type="caution">
    <text evidence="2">The sequence shown here is derived from an EMBL/GenBank/DDBJ whole genome shotgun (WGS) entry which is preliminary data.</text>
</comment>
<evidence type="ECO:0000313" key="2">
    <source>
        <dbReference type="EMBL" id="KAK9802547.1"/>
    </source>
</evidence>
<name>A0AAW1NZM7_9CHLO</name>
<dbReference type="AlphaFoldDB" id="A0AAW1NZM7"/>
<gene>
    <name evidence="2" type="ORF">WJX73_000110</name>
</gene>
<reference evidence="2 3" key="1">
    <citation type="journal article" date="2024" name="Nat. Commun.">
        <title>Phylogenomics reveals the evolutionary origins of lichenization in chlorophyte algae.</title>
        <authorList>
            <person name="Puginier C."/>
            <person name="Libourel C."/>
            <person name="Otte J."/>
            <person name="Skaloud P."/>
            <person name="Haon M."/>
            <person name="Grisel S."/>
            <person name="Petersen M."/>
            <person name="Berrin J.G."/>
            <person name="Delaux P.M."/>
            <person name="Dal Grande F."/>
            <person name="Keller J."/>
        </authorList>
    </citation>
    <scope>NUCLEOTIDE SEQUENCE [LARGE SCALE GENOMIC DNA]</scope>
    <source>
        <strain evidence="2 3">SAG 2036</strain>
    </source>
</reference>
<proteinExistence type="predicted"/>